<dbReference type="InterPro" id="IPR001647">
    <property type="entry name" value="HTH_TetR"/>
</dbReference>
<protein>
    <submittedName>
        <fullName evidence="6">Helix-turn-helix domain-containing protein</fullName>
    </submittedName>
</protein>
<sequence length="194" mass="21427">MPHPRTGHTAHDRLLQAAMELFYSHGINGTGIDAIITRAGVAKKSLYNNFTSKADLVGQYIEARHAEWLALYDRRLAQAVDPRARVLAVFEAYQDHAEQAYERGFRGCGLLNAAAELEAGDPARDAVRRHKEQVEAILAQHLQAMLPETPDRAAALTAHIAFLLEGAMMRAGLEGHNAQMIRAKALITDLLERL</sequence>
<proteinExistence type="predicted"/>
<dbReference type="Proteomes" id="UP001623290">
    <property type="component" value="Chromosome"/>
</dbReference>
<dbReference type="RefSeq" id="WP_406720653.1">
    <property type="nucleotide sequence ID" value="NZ_CP135443.1"/>
</dbReference>
<name>A0ABZ1DYP4_9RHOB</name>
<dbReference type="SUPFAM" id="SSF48498">
    <property type="entry name" value="Tetracyclin repressor-like, C-terminal domain"/>
    <property type="match status" value="1"/>
</dbReference>
<dbReference type="PROSITE" id="PS50977">
    <property type="entry name" value="HTH_TETR_2"/>
    <property type="match status" value="1"/>
</dbReference>
<reference evidence="6 7" key="1">
    <citation type="submission" date="2023-09" db="EMBL/GenBank/DDBJ databases">
        <title>Thioclava shenzhenensis sp. nov., a multidrug resistant bacteria-antagonizing species isolated from coastal seawater.</title>
        <authorList>
            <person name="Long M."/>
        </authorList>
    </citation>
    <scope>NUCLEOTIDE SEQUENCE [LARGE SCALE GENOMIC DNA]</scope>
    <source>
        <strain evidence="6 7">FTW29</strain>
    </source>
</reference>
<keyword evidence="2 4" id="KW-0238">DNA-binding</keyword>
<keyword evidence="1" id="KW-0805">Transcription regulation</keyword>
<dbReference type="Pfam" id="PF16925">
    <property type="entry name" value="TetR_C_13"/>
    <property type="match status" value="1"/>
</dbReference>
<dbReference type="PRINTS" id="PR00455">
    <property type="entry name" value="HTHTETR"/>
</dbReference>
<dbReference type="InterPro" id="IPR036271">
    <property type="entry name" value="Tet_transcr_reg_TetR-rel_C_sf"/>
</dbReference>
<dbReference type="InterPro" id="IPR009057">
    <property type="entry name" value="Homeodomain-like_sf"/>
</dbReference>
<evidence type="ECO:0000256" key="3">
    <source>
        <dbReference type="ARBA" id="ARBA00023163"/>
    </source>
</evidence>
<organism evidence="6 7">
    <name type="scientific">Thioclava litoralis</name>
    <dbReference type="NCBI Taxonomy" id="3076557"/>
    <lineage>
        <taxon>Bacteria</taxon>
        <taxon>Pseudomonadati</taxon>
        <taxon>Pseudomonadota</taxon>
        <taxon>Alphaproteobacteria</taxon>
        <taxon>Rhodobacterales</taxon>
        <taxon>Paracoccaceae</taxon>
        <taxon>Thioclava</taxon>
    </lineage>
</organism>
<evidence type="ECO:0000313" key="7">
    <source>
        <dbReference type="Proteomes" id="UP001623290"/>
    </source>
</evidence>
<gene>
    <name evidence="6" type="ORF">RPE78_11795</name>
</gene>
<keyword evidence="7" id="KW-1185">Reference proteome</keyword>
<accession>A0ABZ1DYP4</accession>
<dbReference type="PANTHER" id="PTHR47506:SF3">
    <property type="entry name" value="HTH-TYPE TRANSCRIPTIONAL REGULATOR LMRA"/>
    <property type="match status" value="1"/>
</dbReference>
<evidence type="ECO:0000256" key="1">
    <source>
        <dbReference type="ARBA" id="ARBA00023015"/>
    </source>
</evidence>
<feature type="domain" description="HTH tetR-type" evidence="5">
    <location>
        <begin position="8"/>
        <end position="68"/>
    </location>
</feature>
<dbReference type="Gene3D" id="1.10.357.10">
    <property type="entry name" value="Tetracycline Repressor, domain 2"/>
    <property type="match status" value="1"/>
</dbReference>
<keyword evidence="3" id="KW-0804">Transcription</keyword>
<dbReference type="InterPro" id="IPR011075">
    <property type="entry name" value="TetR_C"/>
</dbReference>
<evidence type="ECO:0000313" key="6">
    <source>
        <dbReference type="EMBL" id="WRY33356.1"/>
    </source>
</evidence>
<dbReference type="Pfam" id="PF00440">
    <property type="entry name" value="TetR_N"/>
    <property type="match status" value="1"/>
</dbReference>
<evidence type="ECO:0000256" key="4">
    <source>
        <dbReference type="PROSITE-ProRule" id="PRU00335"/>
    </source>
</evidence>
<dbReference type="PANTHER" id="PTHR47506">
    <property type="entry name" value="TRANSCRIPTIONAL REGULATORY PROTEIN"/>
    <property type="match status" value="1"/>
</dbReference>
<evidence type="ECO:0000259" key="5">
    <source>
        <dbReference type="PROSITE" id="PS50977"/>
    </source>
</evidence>
<feature type="DNA-binding region" description="H-T-H motif" evidence="4">
    <location>
        <begin position="31"/>
        <end position="50"/>
    </location>
</feature>
<dbReference type="EMBL" id="CP135443">
    <property type="protein sequence ID" value="WRY33356.1"/>
    <property type="molecule type" value="Genomic_DNA"/>
</dbReference>
<dbReference type="SUPFAM" id="SSF46689">
    <property type="entry name" value="Homeodomain-like"/>
    <property type="match status" value="1"/>
</dbReference>
<evidence type="ECO:0000256" key="2">
    <source>
        <dbReference type="ARBA" id="ARBA00023125"/>
    </source>
</evidence>